<reference evidence="2 3" key="1">
    <citation type="submission" date="2015-01" db="EMBL/GenBank/DDBJ databases">
        <title>Enhanced salinomycin production by adjusting the supply of polyketide extender units in Streptomyce albus DSM 41398.</title>
        <authorList>
            <person name="Lu C."/>
        </authorList>
    </citation>
    <scope>NUCLEOTIDE SEQUENCE [LARGE SCALE GENOMIC DNA]</scope>
    <source>
        <strain evidence="3">ATCC 21838 / DSM 41398 / FERM P-419 / JCM 4703 / NBRC 107858</strain>
    </source>
</reference>
<feature type="region of interest" description="Disordered" evidence="1">
    <location>
        <begin position="141"/>
        <end position="178"/>
    </location>
</feature>
<evidence type="ECO:0000256" key="1">
    <source>
        <dbReference type="SAM" id="MobiDB-lite"/>
    </source>
</evidence>
<sequence length="178" mass="19402">MHDFARALADQIPGAAPRDVTVNFAVRRQVAAQHGYRSRGGPVTVYAQALHAQLYGLPLDHEPLPADLGGLLQAAHATDDPDQQAAVLQQLAQQLRNAAEILEWARNHAHWRRLPDSAWEWLRDATDHTRDLADGLDAVHPAFADDPPALASPPQPTAPRTARSTVAAPPTAQAIRRR</sequence>
<dbReference type="Proteomes" id="UP000031523">
    <property type="component" value="Chromosome"/>
</dbReference>
<proteinExistence type="predicted"/>
<accession>A0A0B5EUD7</accession>
<dbReference type="EMBL" id="CP010519">
    <property type="protein sequence ID" value="AJE81732.1"/>
    <property type="molecule type" value="Genomic_DNA"/>
</dbReference>
<name>A0A0B5EUD7_STRA4</name>
<evidence type="ECO:0000313" key="3">
    <source>
        <dbReference type="Proteomes" id="UP000031523"/>
    </source>
</evidence>
<dbReference type="KEGG" id="sals:SLNWT_1356"/>
<protein>
    <submittedName>
        <fullName evidence="2">Uncharacterized protein</fullName>
    </submittedName>
</protein>
<keyword evidence="3" id="KW-1185">Reference proteome</keyword>
<gene>
    <name evidence="2" type="ORF">SLNWT_1356</name>
</gene>
<evidence type="ECO:0000313" key="2">
    <source>
        <dbReference type="EMBL" id="AJE81732.1"/>
    </source>
</evidence>
<organism evidence="2 3">
    <name type="scientific">Streptomyces albus (strain ATCC 21838 / DSM 41398 / FERM P-419 / JCM 4703 / NBRC 107858)</name>
    <dbReference type="NCBI Taxonomy" id="1081613"/>
    <lineage>
        <taxon>Bacteria</taxon>
        <taxon>Bacillati</taxon>
        <taxon>Actinomycetota</taxon>
        <taxon>Actinomycetes</taxon>
        <taxon>Kitasatosporales</taxon>
        <taxon>Streptomycetaceae</taxon>
        <taxon>Streptomyces</taxon>
    </lineage>
</organism>
<dbReference type="AlphaFoldDB" id="A0A0B5EUD7"/>